<reference evidence="1 2" key="1">
    <citation type="submission" date="2022-01" db="EMBL/GenBank/DDBJ databases">
        <title>Octadecabacter sp. nov., isolated from a marine alga.</title>
        <authorList>
            <person name="Jin M.S."/>
            <person name="Kim H.M."/>
            <person name="Han D.M."/>
            <person name="Jung J.J."/>
            <person name="Jeon C.O."/>
        </authorList>
    </citation>
    <scope>NUCLEOTIDE SEQUENCE [LARGE SCALE GENOMIC DNA]</scope>
    <source>
        <strain evidence="1 2">G9-8</strain>
    </source>
</reference>
<dbReference type="PIRSF" id="PIRSF030771">
    <property type="entry name" value="UCP030771"/>
    <property type="match status" value="1"/>
</dbReference>
<proteinExistence type="predicted"/>
<protein>
    <submittedName>
        <fullName evidence="1">DUF2190 family protein</fullName>
    </submittedName>
</protein>
<evidence type="ECO:0000313" key="2">
    <source>
        <dbReference type="Proteomes" id="UP001200557"/>
    </source>
</evidence>
<dbReference type="InterPro" id="IPR011231">
    <property type="entry name" value="Phage_VT1-Sakai_H0018"/>
</dbReference>
<comment type="caution">
    <text evidence="1">The sequence shown here is derived from an EMBL/GenBank/DDBJ whole genome shotgun (WGS) entry which is preliminary data.</text>
</comment>
<dbReference type="Pfam" id="PF09956">
    <property type="entry name" value="Phage_cement_2"/>
    <property type="match status" value="1"/>
</dbReference>
<name>A0ABS9CU60_9RHOB</name>
<dbReference type="EMBL" id="JAKGAQ010000001">
    <property type="protein sequence ID" value="MCF2870307.1"/>
    <property type="molecule type" value="Genomic_DNA"/>
</dbReference>
<sequence length="107" mass="10644">MKNYIQPGENITLAAPDAVTSGDGVLVGSLFGVAHGNAASGADVVLATVGVFELPKVSADDIAVGAKVYWKDSTSDVTSTATGNTLIGQAVSAAGNPSNAVRVRLSV</sequence>
<dbReference type="RefSeq" id="WP_235224412.1">
    <property type="nucleotide sequence ID" value="NZ_JAKGAQ010000001.1"/>
</dbReference>
<accession>A0ABS9CU60</accession>
<evidence type="ECO:0000313" key="1">
    <source>
        <dbReference type="EMBL" id="MCF2870307.1"/>
    </source>
</evidence>
<gene>
    <name evidence="1" type="ORF">L0664_04440</name>
</gene>
<dbReference type="Proteomes" id="UP001200557">
    <property type="component" value="Unassembled WGS sequence"/>
</dbReference>
<keyword evidence="2" id="KW-1185">Reference proteome</keyword>
<organism evidence="1 2">
    <name type="scientific">Octadecabacter dasysiphoniae</name>
    <dbReference type="NCBI Taxonomy" id="2909341"/>
    <lineage>
        <taxon>Bacteria</taxon>
        <taxon>Pseudomonadati</taxon>
        <taxon>Pseudomonadota</taxon>
        <taxon>Alphaproteobacteria</taxon>
        <taxon>Rhodobacterales</taxon>
        <taxon>Roseobacteraceae</taxon>
        <taxon>Octadecabacter</taxon>
    </lineage>
</organism>